<sequence>MRGCSHGQQSSCRKLLGGGDLGLTGLLKTWTACGRARGGRDFQKRRDQLAPSPRPSTHALAGHVQLLGAWRGSPRHPRPRAAKSPLPCRVSLPGSGSVASLMLAGQVHCGWVEGGCRLLLLQGFGQRRDQAPSFSERLVCPLSANGPNEEGCPQGWQGGLPPHGPWASPLQFVGICRGRPFELPAGGYRRPLDSSMVVTSLIDIKNVGLIRSQVRGSQGRLGPGAGVPLCSPRSGWAGGKGLSHEQGCKRVLSRQGRPADPQPVRSVMTAVLREPSSCLASLGKRQQLLPRPSPAREIATLTPNLGRDAGASTTFCPKRAGEKPGGGSGSNRVSLATEDLQGEACGGTHRGDPLQHQPPGSKLRTDSQPFTMPSCRSGQMPAPRPWWLQLLLLLFCIPSSLAVLPGQTDELKVATQTGWVRGLRTPVLNGYVSAFLGIPFAEPPVGRLRFLRPEPVKPWQHVLDATSYQHACYQMVDNSYPGFHGTEMWNPNREMSEDCLYLNIWVPSPRPKNVSILVWIYGGGFYSGSASLDVYDGRFLTYTQNVILVSLSYRVGAFGFLGLLGSQEAPGNMGLLDQRLALQWIQNNIQHFGGNPKAVTIFGESAGAASVGMHLLSSQSRALFQRAILQSGAPNAPWATVTPAESRRRATLLGKQVGCHFTNDSELVSCLRSKTPQQLIDEEWSVLPYKSTFRFPFVPVIDGDFFPDTPEAMLGTGNFKETQVLLGVVKDEGSYFLIYGVPGFSKDNDSLISREDFLEGVRMGVPHANDIATEAVVLQYTDWQDEDNREKNREAMDDIVGDHNIICPVVHFATRYAERGNKVYAYLFDHRASNLIWPLWMGVPHGYEIEFVFGLPLNDSLNYTAQEKELSRRMMRYWVNFARTGSPTDPAEEGGAWPTYTASQQQYVRLNTQPLATHRSLRTQICAFWNHFLPKLLNVTDNIEEAERQWKLEFHLWSAYMMHWKSQFDHYNKQDRCSEL</sequence>
<dbReference type="Pfam" id="PF00135">
    <property type="entry name" value="COesterase"/>
    <property type="match status" value="1"/>
</dbReference>
<keyword evidence="14" id="KW-1015">Disulfide bond</keyword>
<evidence type="ECO:0000256" key="15">
    <source>
        <dbReference type="ARBA" id="ARBA00023180"/>
    </source>
</evidence>
<feature type="domain" description="Carboxylesterase type B" evidence="19">
    <location>
        <begin position="410"/>
        <end position="929"/>
    </location>
</feature>
<comment type="caution">
    <text evidence="21">The sequence shown here is derived from an EMBL/GenBank/DDBJ whole genome shotgun (WGS) entry which is preliminary data.</text>
</comment>
<keyword evidence="8" id="KW-0964">Secreted</keyword>
<evidence type="ECO:0000256" key="16">
    <source>
        <dbReference type="ARBA" id="ARBA00034103"/>
    </source>
</evidence>
<dbReference type="FunFam" id="3.40.50.1820:FF:000029">
    <property type="entry name" value="Acetylcholinesterase"/>
    <property type="match status" value="1"/>
</dbReference>
<evidence type="ECO:0000259" key="20">
    <source>
        <dbReference type="Pfam" id="PF08674"/>
    </source>
</evidence>
<dbReference type="GO" id="GO:0003990">
    <property type="term" value="F:acetylcholinesterase activity"/>
    <property type="evidence" value="ECO:0007669"/>
    <property type="project" value="UniProtKB-EC"/>
</dbReference>
<evidence type="ECO:0000256" key="17">
    <source>
        <dbReference type="PIRSR" id="PIRSR600997-1"/>
    </source>
</evidence>
<dbReference type="CDD" id="cd00312">
    <property type="entry name" value="Esterase_lipase"/>
    <property type="match status" value="1"/>
</dbReference>
<evidence type="ECO:0000256" key="12">
    <source>
        <dbReference type="ARBA" id="ARBA00023018"/>
    </source>
</evidence>
<dbReference type="GO" id="GO:0005886">
    <property type="term" value="C:plasma membrane"/>
    <property type="evidence" value="ECO:0007669"/>
    <property type="project" value="UniProtKB-SubCell"/>
</dbReference>
<dbReference type="InterPro" id="IPR029058">
    <property type="entry name" value="AB_hydrolase_fold"/>
</dbReference>
<evidence type="ECO:0000259" key="19">
    <source>
        <dbReference type="Pfam" id="PF00135"/>
    </source>
</evidence>
<keyword evidence="22" id="KW-1185">Reference proteome</keyword>
<feature type="active site" description="Charge relay system" evidence="17">
    <location>
        <position position="845"/>
    </location>
</feature>
<dbReference type="InterPro" id="IPR014788">
    <property type="entry name" value="AChE_tetra"/>
</dbReference>
<dbReference type="PANTHER" id="PTHR43918:SF11">
    <property type="entry name" value="ACETYLCHOLINESTERASE"/>
    <property type="match status" value="1"/>
</dbReference>
<evidence type="ECO:0000256" key="5">
    <source>
        <dbReference type="ARBA" id="ARBA00020419"/>
    </source>
</evidence>
<comment type="similarity">
    <text evidence="3">Belongs to the type-B carboxylesterase/lipase family.</text>
</comment>
<name>A0AAW1B8F6_CROAD</name>
<dbReference type="SUPFAM" id="SSF53474">
    <property type="entry name" value="alpha/beta-Hydrolases"/>
    <property type="match status" value="1"/>
</dbReference>
<protein>
    <recommendedName>
        <fullName evidence="5">Acetylcholinesterase</fullName>
        <ecNumber evidence="4">3.1.1.7</ecNumber>
    </recommendedName>
</protein>
<dbReference type="Proteomes" id="UP001474421">
    <property type="component" value="Unassembled WGS sequence"/>
</dbReference>
<dbReference type="PROSITE" id="PS00941">
    <property type="entry name" value="CARBOXYLESTERASE_B_2"/>
    <property type="match status" value="1"/>
</dbReference>
<reference evidence="21 22" key="1">
    <citation type="journal article" date="2024" name="Proc. Natl. Acad. Sci. U.S.A.">
        <title>The genetic regulatory architecture and epigenomic basis for age-related changes in rattlesnake venom.</title>
        <authorList>
            <person name="Hogan M.P."/>
            <person name="Holding M.L."/>
            <person name="Nystrom G.S."/>
            <person name="Colston T.J."/>
            <person name="Bartlett D.A."/>
            <person name="Mason A.J."/>
            <person name="Ellsworth S.A."/>
            <person name="Rautsaw R.M."/>
            <person name="Lawrence K.C."/>
            <person name="Strickland J.L."/>
            <person name="He B."/>
            <person name="Fraser P."/>
            <person name="Margres M.J."/>
            <person name="Gilbert D.M."/>
            <person name="Gibbs H.L."/>
            <person name="Parkinson C.L."/>
            <person name="Rokyta D.R."/>
        </authorList>
    </citation>
    <scope>NUCLEOTIDE SEQUENCE [LARGE SCALE GENOMIC DNA]</scope>
    <source>
        <strain evidence="21">DRR0105</strain>
    </source>
</reference>
<dbReference type="GO" id="GO:0005615">
    <property type="term" value="C:extracellular space"/>
    <property type="evidence" value="ECO:0007669"/>
    <property type="project" value="TreeGrafter"/>
</dbReference>
<keyword evidence="11" id="KW-0531">Neurotransmitter degradation</keyword>
<dbReference type="PROSITE" id="PS00122">
    <property type="entry name" value="CARBOXYLESTERASE_B_1"/>
    <property type="match status" value="1"/>
</dbReference>
<dbReference type="GO" id="GO:0045202">
    <property type="term" value="C:synapse"/>
    <property type="evidence" value="ECO:0007669"/>
    <property type="project" value="UniProtKB-SubCell"/>
</dbReference>
<dbReference type="InterPro" id="IPR050654">
    <property type="entry name" value="AChE-related_enzymes"/>
</dbReference>
<dbReference type="GO" id="GO:0019695">
    <property type="term" value="P:choline metabolic process"/>
    <property type="evidence" value="ECO:0007669"/>
    <property type="project" value="TreeGrafter"/>
</dbReference>
<evidence type="ECO:0000313" key="21">
    <source>
        <dbReference type="EMBL" id="KAK9398450.1"/>
    </source>
</evidence>
<gene>
    <name evidence="21" type="ORF">NXF25_021811</name>
</gene>
<evidence type="ECO:0000256" key="4">
    <source>
        <dbReference type="ARBA" id="ARBA00013276"/>
    </source>
</evidence>
<keyword evidence="10" id="KW-0378">Hydrolase</keyword>
<dbReference type="InterPro" id="IPR019819">
    <property type="entry name" value="Carboxylesterase_B_CS"/>
</dbReference>
<keyword evidence="13" id="KW-0472">Membrane</keyword>
<keyword evidence="15" id="KW-0325">Glycoprotein</keyword>
<evidence type="ECO:0000313" key="22">
    <source>
        <dbReference type="Proteomes" id="UP001474421"/>
    </source>
</evidence>
<comment type="subcellular location">
    <subcellularLocation>
        <location evidence="1">Cell membrane</location>
        <topology evidence="1">Peripheral membrane protein</topology>
    </subcellularLocation>
    <subcellularLocation>
        <location evidence="2">Secreted</location>
    </subcellularLocation>
    <subcellularLocation>
        <location evidence="16">Synapse</location>
    </subcellularLocation>
</comment>
<feature type="active site" description="Acyl-ester intermediate" evidence="17">
    <location>
        <position position="605"/>
    </location>
</feature>
<evidence type="ECO:0000256" key="18">
    <source>
        <dbReference type="SAM" id="MobiDB-lite"/>
    </source>
</evidence>
<evidence type="ECO:0000256" key="1">
    <source>
        <dbReference type="ARBA" id="ARBA00004202"/>
    </source>
</evidence>
<dbReference type="Pfam" id="PF08674">
    <property type="entry name" value="AChE_tetra"/>
    <property type="match status" value="1"/>
</dbReference>
<evidence type="ECO:0000256" key="6">
    <source>
        <dbReference type="ARBA" id="ARBA00022475"/>
    </source>
</evidence>
<keyword evidence="6" id="KW-1003">Cell membrane</keyword>
<evidence type="ECO:0000256" key="10">
    <source>
        <dbReference type="ARBA" id="ARBA00022801"/>
    </source>
</evidence>
<dbReference type="PRINTS" id="PR00878">
    <property type="entry name" value="CHOLNESTRASE"/>
</dbReference>
<organism evidence="21 22">
    <name type="scientific">Crotalus adamanteus</name>
    <name type="common">Eastern diamondback rattlesnake</name>
    <dbReference type="NCBI Taxonomy" id="8729"/>
    <lineage>
        <taxon>Eukaryota</taxon>
        <taxon>Metazoa</taxon>
        <taxon>Chordata</taxon>
        <taxon>Craniata</taxon>
        <taxon>Vertebrata</taxon>
        <taxon>Euteleostomi</taxon>
        <taxon>Lepidosauria</taxon>
        <taxon>Squamata</taxon>
        <taxon>Bifurcata</taxon>
        <taxon>Unidentata</taxon>
        <taxon>Episquamata</taxon>
        <taxon>Toxicofera</taxon>
        <taxon>Serpentes</taxon>
        <taxon>Colubroidea</taxon>
        <taxon>Viperidae</taxon>
        <taxon>Crotalinae</taxon>
        <taxon>Crotalus</taxon>
    </lineage>
</organism>
<keyword evidence="7" id="KW-0719">Serine esterase</keyword>
<feature type="region of interest" description="Disordered" evidence="18">
    <location>
        <begin position="306"/>
        <end position="367"/>
    </location>
</feature>
<dbReference type="Gene3D" id="3.40.50.1820">
    <property type="entry name" value="alpha/beta hydrolase"/>
    <property type="match status" value="1"/>
</dbReference>
<dbReference type="InterPro" id="IPR002018">
    <property type="entry name" value="CarbesteraseB"/>
</dbReference>
<evidence type="ECO:0000256" key="3">
    <source>
        <dbReference type="ARBA" id="ARBA00005964"/>
    </source>
</evidence>
<dbReference type="InterPro" id="IPR019826">
    <property type="entry name" value="Carboxylesterase_B_AS"/>
</dbReference>
<evidence type="ECO:0000256" key="7">
    <source>
        <dbReference type="ARBA" id="ARBA00022487"/>
    </source>
</evidence>
<accession>A0AAW1B8F6</accession>
<feature type="domain" description="Acetylcholinesterase tetramerisation" evidence="20">
    <location>
        <begin position="944"/>
        <end position="977"/>
    </location>
</feature>
<keyword evidence="12" id="KW-0770">Synapse</keyword>
<dbReference type="InterPro" id="IPR000997">
    <property type="entry name" value="Cholinesterase"/>
</dbReference>
<dbReference type="AlphaFoldDB" id="A0AAW1B8F6"/>
<evidence type="ECO:0000256" key="9">
    <source>
        <dbReference type="ARBA" id="ARBA00022729"/>
    </source>
</evidence>
<evidence type="ECO:0000256" key="14">
    <source>
        <dbReference type="ARBA" id="ARBA00023157"/>
    </source>
</evidence>
<dbReference type="PANTHER" id="PTHR43918">
    <property type="entry name" value="ACETYLCHOLINESTERASE"/>
    <property type="match status" value="1"/>
</dbReference>
<feature type="active site" description="Charge relay system" evidence="17">
    <location>
        <position position="732"/>
    </location>
</feature>
<evidence type="ECO:0000256" key="8">
    <source>
        <dbReference type="ARBA" id="ARBA00022525"/>
    </source>
</evidence>
<dbReference type="GO" id="GO:0006581">
    <property type="term" value="P:acetylcholine catabolic process"/>
    <property type="evidence" value="ECO:0007669"/>
    <property type="project" value="TreeGrafter"/>
</dbReference>
<evidence type="ECO:0000256" key="13">
    <source>
        <dbReference type="ARBA" id="ARBA00023136"/>
    </source>
</evidence>
<evidence type="ECO:0000256" key="11">
    <source>
        <dbReference type="ARBA" id="ARBA00022867"/>
    </source>
</evidence>
<dbReference type="EC" id="3.1.1.7" evidence="4"/>
<evidence type="ECO:0000256" key="2">
    <source>
        <dbReference type="ARBA" id="ARBA00004613"/>
    </source>
</evidence>
<keyword evidence="9" id="KW-0732">Signal</keyword>
<proteinExistence type="inferred from homology"/>
<dbReference type="EMBL" id="JAOTOJ010000008">
    <property type="protein sequence ID" value="KAK9398450.1"/>
    <property type="molecule type" value="Genomic_DNA"/>
</dbReference>